<dbReference type="Proteomes" id="UP000095094">
    <property type="component" value="Unassembled WGS sequence"/>
</dbReference>
<dbReference type="InterPro" id="IPR023198">
    <property type="entry name" value="PGP-like_dom2"/>
</dbReference>
<dbReference type="EMBL" id="MIJY01000045">
    <property type="protein sequence ID" value="OEG09200.1"/>
    <property type="molecule type" value="Genomic_DNA"/>
</dbReference>
<dbReference type="PATRIC" id="fig|332950.4.peg.3184"/>
<dbReference type="SUPFAM" id="SSF56784">
    <property type="entry name" value="HAD-like"/>
    <property type="match status" value="1"/>
</dbReference>
<dbReference type="PANTHER" id="PTHR18901">
    <property type="entry name" value="2-DEOXYGLUCOSE-6-PHOSPHATE PHOSPHATASE 2"/>
    <property type="match status" value="1"/>
</dbReference>
<dbReference type="PRINTS" id="PR00413">
    <property type="entry name" value="HADHALOGNASE"/>
</dbReference>
<dbReference type="InterPro" id="IPR023214">
    <property type="entry name" value="HAD_sf"/>
</dbReference>
<reference evidence="2" key="1">
    <citation type="submission" date="2016-09" db="EMBL/GenBank/DDBJ databases">
        <authorList>
            <person name="Gulvik C.A."/>
        </authorList>
    </citation>
    <scope>NUCLEOTIDE SEQUENCE [LARGE SCALE GENOMIC DNA]</scope>
    <source>
        <strain evidence="2">LMG 8895</strain>
    </source>
</reference>
<organism evidence="1 2">
    <name type="scientific">Enterococcus termitis</name>
    <dbReference type="NCBI Taxonomy" id="332950"/>
    <lineage>
        <taxon>Bacteria</taxon>
        <taxon>Bacillati</taxon>
        <taxon>Bacillota</taxon>
        <taxon>Bacilli</taxon>
        <taxon>Lactobacillales</taxon>
        <taxon>Enterococcaceae</taxon>
        <taxon>Enterococcus</taxon>
    </lineage>
</organism>
<gene>
    <name evidence="1" type="ORF">BCR25_11570</name>
</gene>
<evidence type="ECO:0000313" key="1">
    <source>
        <dbReference type="EMBL" id="OEG09200.1"/>
    </source>
</evidence>
<dbReference type="InterPro" id="IPR006439">
    <property type="entry name" value="HAD-SF_hydro_IA"/>
</dbReference>
<sequence length="220" mass="24802">MMKKTDGVIFDMDGLLFDTELIYYQSTQKIADVMDFPYTKELYLKFLGVSDEEVQANYHQIFKEFGKERVDEFIQRSYADTIEVFESGEVPLKEGVIELLDYLDEQEIPRVVASSNVRPAIELLLDGAGIKNRFSGIVSAEDVTRAKPDPEIFQKALTFLGTAAESTLIFEDSFHGVTAAKAAGIPVIMVPDLLQPTEEIREKTIEIFDSLTQVPAYLKK</sequence>
<evidence type="ECO:0000313" key="2">
    <source>
        <dbReference type="Proteomes" id="UP000095094"/>
    </source>
</evidence>
<dbReference type="InterPro" id="IPR036412">
    <property type="entry name" value="HAD-like_sf"/>
</dbReference>
<keyword evidence="1" id="KW-0378">Hydrolase</keyword>
<dbReference type="PANTHER" id="PTHR18901:SF38">
    <property type="entry name" value="PSEUDOURIDINE-5'-PHOSPHATASE"/>
    <property type="match status" value="1"/>
</dbReference>
<dbReference type="NCBIfam" id="TIGR01509">
    <property type="entry name" value="HAD-SF-IA-v3"/>
    <property type="match status" value="1"/>
</dbReference>
<proteinExistence type="predicted"/>
<dbReference type="SFLD" id="SFLDG01129">
    <property type="entry name" value="C1.5:_HAD__Beta-PGM__Phosphata"/>
    <property type="match status" value="1"/>
</dbReference>
<dbReference type="Gene3D" id="1.10.150.240">
    <property type="entry name" value="Putative phosphatase, domain 2"/>
    <property type="match status" value="1"/>
</dbReference>
<dbReference type="RefSeq" id="WP_069664890.1">
    <property type="nucleotide sequence ID" value="NZ_JBHUJJ010000001.1"/>
</dbReference>
<keyword evidence="2" id="KW-1185">Reference proteome</keyword>
<dbReference type="AlphaFoldDB" id="A0A1E5GAB2"/>
<dbReference type="Pfam" id="PF13419">
    <property type="entry name" value="HAD_2"/>
    <property type="match status" value="1"/>
</dbReference>
<accession>A0A1E5GAB2</accession>
<dbReference type="SFLD" id="SFLDS00003">
    <property type="entry name" value="Haloacid_Dehalogenase"/>
    <property type="match status" value="1"/>
</dbReference>
<dbReference type="InterPro" id="IPR041492">
    <property type="entry name" value="HAD_2"/>
</dbReference>
<dbReference type="SFLD" id="SFLDG01135">
    <property type="entry name" value="C1.5.6:_HAD__Beta-PGM__Phospha"/>
    <property type="match status" value="1"/>
</dbReference>
<protein>
    <submittedName>
        <fullName evidence="1">HAD family hydrolase</fullName>
    </submittedName>
</protein>
<name>A0A1E5GAB2_9ENTE</name>
<dbReference type="Gene3D" id="3.40.50.1000">
    <property type="entry name" value="HAD superfamily/HAD-like"/>
    <property type="match status" value="1"/>
</dbReference>
<comment type="caution">
    <text evidence="1">The sequence shown here is derived from an EMBL/GenBank/DDBJ whole genome shotgun (WGS) entry which is preliminary data.</text>
</comment>
<dbReference type="CDD" id="cd07505">
    <property type="entry name" value="HAD_BPGM-like"/>
    <property type="match status" value="1"/>
</dbReference>
<dbReference type="GO" id="GO:0016787">
    <property type="term" value="F:hydrolase activity"/>
    <property type="evidence" value="ECO:0007669"/>
    <property type="project" value="UniProtKB-KW"/>
</dbReference>